<keyword evidence="2" id="KW-1185">Reference proteome</keyword>
<dbReference type="EMBL" id="CP102382">
    <property type="protein sequence ID" value="UUV20550.1"/>
    <property type="molecule type" value="Genomic_DNA"/>
</dbReference>
<dbReference type="Pfam" id="PF01026">
    <property type="entry name" value="TatD_DNase"/>
    <property type="match status" value="1"/>
</dbReference>
<keyword evidence="1" id="KW-0378">Hydrolase</keyword>
<evidence type="ECO:0000313" key="1">
    <source>
        <dbReference type="EMBL" id="UUV20550.1"/>
    </source>
</evidence>
<dbReference type="Gene3D" id="3.20.20.140">
    <property type="entry name" value="Metal-dependent hydrolases"/>
    <property type="match status" value="1"/>
</dbReference>
<proteinExistence type="predicted"/>
<dbReference type="Proteomes" id="UP001317001">
    <property type="component" value="Chromosome"/>
</dbReference>
<organism evidence="1 2">
    <name type="scientific">Paenimyroides aestuarii</name>
    <dbReference type="NCBI Taxonomy" id="2968490"/>
    <lineage>
        <taxon>Bacteria</taxon>
        <taxon>Pseudomonadati</taxon>
        <taxon>Bacteroidota</taxon>
        <taxon>Flavobacteriia</taxon>
        <taxon>Flavobacteriales</taxon>
        <taxon>Flavobacteriaceae</taxon>
        <taxon>Paenimyroides</taxon>
    </lineage>
</organism>
<gene>
    <name evidence="1" type="ORF">NPX36_09300</name>
</gene>
<accession>A0ABY5NPS6</accession>
<dbReference type="PANTHER" id="PTHR46124">
    <property type="entry name" value="D-AMINOACYL-TRNA DEACYLASE"/>
    <property type="match status" value="1"/>
</dbReference>
<dbReference type="InterPro" id="IPR001130">
    <property type="entry name" value="TatD-like"/>
</dbReference>
<sequence length="211" mass="24477">MYYNIHTHHFSNNNEIVELVNQYPNEINTELPHFTVGIHPWYINEENFLNDMAAIEHAIHLPNFKAVGECGLDKRITTSIEIQKKIVIPQLLLAEKHKKPVILHCVAAYQEIIEIKKDLKLTIPMIIHGFSKNSQVAESLVNNGFYLSFGKYLLQNPDLEMVLKTIPLNRLFFETDMIDQTIFEVYSKAKSVLNINLEPIIAENYNRVFNQ</sequence>
<dbReference type="PANTHER" id="PTHR46124:SF2">
    <property type="entry name" value="D-AMINOACYL-TRNA DEACYLASE"/>
    <property type="match status" value="1"/>
</dbReference>
<dbReference type="GO" id="GO:0016787">
    <property type="term" value="F:hydrolase activity"/>
    <property type="evidence" value="ECO:0007669"/>
    <property type="project" value="UniProtKB-KW"/>
</dbReference>
<protein>
    <submittedName>
        <fullName evidence="1">TatD family hydrolase</fullName>
    </submittedName>
</protein>
<name>A0ABY5NPS6_9FLAO</name>
<dbReference type="InterPro" id="IPR032466">
    <property type="entry name" value="Metal_Hydrolase"/>
</dbReference>
<dbReference type="RefSeq" id="WP_257498452.1">
    <property type="nucleotide sequence ID" value="NZ_CP102382.1"/>
</dbReference>
<evidence type="ECO:0000313" key="2">
    <source>
        <dbReference type="Proteomes" id="UP001317001"/>
    </source>
</evidence>
<reference evidence="1 2" key="1">
    <citation type="submission" date="2022-08" db="EMBL/GenBank/DDBJ databases">
        <title>Myroides zhujiangensis sp. nov., a novel bacterium isolated from sediment in the Pearl River Estuary.</title>
        <authorList>
            <person name="Cui L."/>
        </authorList>
    </citation>
    <scope>NUCLEOTIDE SEQUENCE [LARGE SCALE GENOMIC DNA]</scope>
    <source>
        <strain evidence="1 2">SCSIO 72103</strain>
    </source>
</reference>
<dbReference type="SUPFAM" id="SSF51556">
    <property type="entry name" value="Metallo-dependent hydrolases"/>
    <property type="match status" value="1"/>
</dbReference>